<evidence type="ECO:0000313" key="2">
    <source>
        <dbReference type="EMBL" id="KKJ78107.1"/>
    </source>
</evidence>
<dbReference type="RefSeq" id="WP_046502249.1">
    <property type="nucleotide sequence ID" value="NZ_LANI01000002.1"/>
</dbReference>
<dbReference type="AlphaFoldDB" id="A0A0M2R869"/>
<dbReference type="Proteomes" id="UP000034491">
    <property type="component" value="Unassembled WGS sequence"/>
</dbReference>
<feature type="compositionally biased region" description="Basic and acidic residues" evidence="1">
    <location>
        <begin position="62"/>
        <end position="71"/>
    </location>
</feature>
<organism evidence="2 3">
    <name type="scientific">Kiloniella litopenaei</name>
    <dbReference type="NCBI Taxonomy" id="1549748"/>
    <lineage>
        <taxon>Bacteria</taxon>
        <taxon>Pseudomonadati</taxon>
        <taxon>Pseudomonadota</taxon>
        <taxon>Alphaproteobacteria</taxon>
        <taxon>Rhodospirillales</taxon>
        <taxon>Kiloniellaceae</taxon>
        <taxon>Kiloniella</taxon>
    </lineage>
</organism>
<dbReference type="OrthoDB" id="10011792at2"/>
<protein>
    <submittedName>
        <fullName evidence="2">Uncharacterized protein</fullName>
    </submittedName>
</protein>
<evidence type="ECO:0000313" key="3">
    <source>
        <dbReference type="Proteomes" id="UP000034491"/>
    </source>
</evidence>
<comment type="caution">
    <text evidence="2">The sequence shown here is derived from an EMBL/GenBank/DDBJ whole genome shotgun (WGS) entry which is preliminary data.</text>
</comment>
<evidence type="ECO:0000256" key="1">
    <source>
        <dbReference type="SAM" id="MobiDB-lite"/>
    </source>
</evidence>
<dbReference type="EMBL" id="LANI01000002">
    <property type="protein sequence ID" value="KKJ78107.1"/>
    <property type="molecule type" value="Genomic_DNA"/>
</dbReference>
<accession>A0A0M2R869</accession>
<feature type="compositionally biased region" description="Basic and acidic residues" evidence="1">
    <location>
        <begin position="97"/>
        <end position="114"/>
    </location>
</feature>
<keyword evidence="3" id="KW-1185">Reference proteome</keyword>
<name>A0A0M2R869_9PROT</name>
<gene>
    <name evidence="2" type="ORF">WH95_01770</name>
</gene>
<feature type="region of interest" description="Disordered" evidence="1">
    <location>
        <begin position="51"/>
        <end position="114"/>
    </location>
</feature>
<reference evidence="2 3" key="1">
    <citation type="submission" date="2015-03" db="EMBL/GenBank/DDBJ databases">
        <title>Genome sequence of Kiloniella sp. P1-1, isolated from the gut microflora of Pacific white shrimp, Penaeus vannamei.</title>
        <authorList>
            <person name="Shao Z."/>
            <person name="Wang L."/>
            <person name="Li X."/>
        </authorList>
    </citation>
    <scope>NUCLEOTIDE SEQUENCE [LARGE SCALE GENOMIC DNA]</scope>
    <source>
        <strain evidence="2 3">P1-1</strain>
    </source>
</reference>
<sequence length="114" mass="12959">MIRRNDWQDFYRQQVQRMGDLIHLPSVLPPRFDNSGLQEGDLRKRHVVTSGLEPVSFAKTSRGSDGKDGKHLSSGPIGSGLRECSEQAPSPQKTPRRHPEDIQKTSRKKLEIRD</sequence>
<proteinExistence type="predicted"/>